<dbReference type="InterPro" id="IPR041796">
    <property type="entry name" value="Mre11_N"/>
</dbReference>
<organism evidence="3 4">
    <name type="scientific">Beijerinckia indica subsp. indica (strain ATCC 9039 / DSM 1715 / NCIMB 8712)</name>
    <dbReference type="NCBI Taxonomy" id="395963"/>
    <lineage>
        <taxon>Bacteria</taxon>
        <taxon>Pseudomonadati</taxon>
        <taxon>Pseudomonadota</taxon>
        <taxon>Alphaproteobacteria</taxon>
        <taxon>Hyphomicrobiales</taxon>
        <taxon>Beijerinckiaceae</taxon>
        <taxon>Beijerinckia</taxon>
    </lineage>
</organism>
<dbReference type="Gene3D" id="3.60.21.10">
    <property type="match status" value="1"/>
</dbReference>
<dbReference type="CDD" id="cd00840">
    <property type="entry name" value="MPP_Mre11_N"/>
    <property type="match status" value="1"/>
</dbReference>
<dbReference type="GO" id="GO:0016787">
    <property type="term" value="F:hydrolase activity"/>
    <property type="evidence" value="ECO:0007669"/>
    <property type="project" value="UniProtKB-KW"/>
</dbReference>
<dbReference type="AlphaFoldDB" id="B2IBU7"/>
<reference evidence="4" key="1">
    <citation type="submission" date="2008-03" db="EMBL/GenBank/DDBJ databases">
        <title>Complete sequence of chromosome of Beijerinckia indica subsp. indica ATCC 9039.</title>
        <authorList>
            <consortium name="US DOE Joint Genome Institute"/>
            <person name="Copeland A."/>
            <person name="Lucas S."/>
            <person name="Lapidus A."/>
            <person name="Glavina del Rio T."/>
            <person name="Dalin E."/>
            <person name="Tice H."/>
            <person name="Bruce D."/>
            <person name="Goodwin L."/>
            <person name="Pitluck S."/>
            <person name="LaButti K."/>
            <person name="Schmutz J."/>
            <person name="Larimer F."/>
            <person name="Land M."/>
            <person name="Hauser L."/>
            <person name="Kyrpides N."/>
            <person name="Mikhailova N."/>
            <person name="Dunfield P.F."/>
            <person name="Dedysh S.N."/>
            <person name="Liesack W."/>
            <person name="Saw J.H."/>
            <person name="Alam M."/>
            <person name="Chen Y."/>
            <person name="Murrell J.C."/>
            <person name="Richardson P."/>
        </authorList>
    </citation>
    <scope>NUCLEOTIDE SEQUENCE [LARGE SCALE GENOMIC DNA]</scope>
    <source>
        <strain evidence="4">ATCC 9039 / DSM 1715 / NCIMB 8712</strain>
    </source>
</reference>
<dbReference type="KEGG" id="bid:Bind_0161"/>
<dbReference type="InterPro" id="IPR004843">
    <property type="entry name" value="Calcineurin-like_PHP"/>
</dbReference>
<dbReference type="SUPFAM" id="SSF56300">
    <property type="entry name" value="Metallo-dependent phosphatases"/>
    <property type="match status" value="1"/>
</dbReference>
<dbReference type="STRING" id="395963.Bind_0161"/>
<dbReference type="InterPro" id="IPR029052">
    <property type="entry name" value="Metallo-depent_PP-like"/>
</dbReference>
<keyword evidence="1" id="KW-0378">Hydrolase</keyword>
<dbReference type="Proteomes" id="UP000001695">
    <property type="component" value="Chromosome"/>
</dbReference>
<dbReference type="OrthoDB" id="9773856at2"/>
<dbReference type="RefSeq" id="WP_012383177.1">
    <property type="nucleotide sequence ID" value="NC_010581.1"/>
</dbReference>
<dbReference type="HOGENOM" id="CLU_026621_4_0_5"/>
<dbReference type="InterPro" id="IPR050535">
    <property type="entry name" value="DNA_Repair-Maintenance_Comp"/>
</dbReference>
<keyword evidence="4" id="KW-1185">Reference proteome</keyword>
<dbReference type="PANTHER" id="PTHR30337:SF7">
    <property type="entry name" value="PHOSPHOESTERASE"/>
    <property type="match status" value="1"/>
</dbReference>
<evidence type="ECO:0000256" key="1">
    <source>
        <dbReference type="ARBA" id="ARBA00022801"/>
    </source>
</evidence>
<evidence type="ECO:0000313" key="3">
    <source>
        <dbReference type="EMBL" id="ACB93819.1"/>
    </source>
</evidence>
<accession>B2IBU7</accession>
<reference evidence="3 4" key="2">
    <citation type="journal article" date="2010" name="J. Bacteriol.">
        <title>Complete genome sequence of Beijerinckia indica subsp. indica.</title>
        <authorList>
            <person name="Tamas I."/>
            <person name="Dedysh S.N."/>
            <person name="Liesack W."/>
            <person name="Stott M.B."/>
            <person name="Alam M."/>
            <person name="Murrell J.C."/>
            <person name="Dunfield P.F."/>
        </authorList>
    </citation>
    <scope>NUCLEOTIDE SEQUENCE [LARGE SCALE GENOMIC DNA]</scope>
    <source>
        <strain evidence="4">ATCC 9039 / DSM 1715 / NCIMB 8712</strain>
    </source>
</reference>
<protein>
    <submittedName>
        <fullName evidence="3">Metallophosphoesterase</fullName>
    </submittedName>
</protein>
<sequence length="410" mass="45302">MKFSFLHAADLHLGSPLIGLAAKDEDIARQFAAASRQAFSDLVAYAIEQHIAFVVIAGDIYDGEWKDSSIGLFFNRELSRLHRAGIEVVILKGNHDAASVVTKTITLPESVYVFPTNKASTFRLDDYRVALHGRSFPNREVNENYVEAYPEPVAGWFNIGVLHTSCDGRPPHARYAPCSLDDMRRHGYDYWALGHVHAHEILCDEPKIVFAGNLQGRSIRECGPKGAVRVDVEDQAIKTVTHIPFDQARFGKLTLDLGSVEEEADLLRLVETNLAPFVNEAGKRLLALRVECIGETSLHRALKADAQRLSDEVQAAAHRVSENVWLEKLAIATREPASMTGMTAPSDLDLAGLFAACEKDPVLREDVEQLIKDVSRKLPRGCSDQGETLMAEIDALIEDARASTLGRVLR</sequence>
<evidence type="ECO:0000313" key="4">
    <source>
        <dbReference type="Proteomes" id="UP000001695"/>
    </source>
</evidence>
<dbReference type="EMBL" id="CP001016">
    <property type="protein sequence ID" value="ACB93819.1"/>
    <property type="molecule type" value="Genomic_DNA"/>
</dbReference>
<dbReference type="PIRSF" id="PIRSF033091">
    <property type="entry name" value="Pesterase_YhaO"/>
    <property type="match status" value="1"/>
</dbReference>
<dbReference type="Pfam" id="PF00149">
    <property type="entry name" value="Metallophos"/>
    <property type="match status" value="1"/>
</dbReference>
<dbReference type="eggNOG" id="COG0420">
    <property type="taxonomic scope" value="Bacteria"/>
</dbReference>
<feature type="domain" description="Calcineurin-like phosphoesterase" evidence="2">
    <location>
        <begin position="4"/>
        <end position="198"/>
    </location>
</feature>
<gene>
    <name evidence="3" type="ordered locus">Bind_0161</name>
</gene>
<dbReference type="InterPro" id="IPR014576">
    <property type="entry name" value="Pesterase_YhaO"/>
</dbReference>
<evidence type="ECO:0000259" key="2">
    <source>
        <dbReference type="Pfam" id="PF00149"/>
    </source>
</evidence>
<proteinExistence type="predicted"/>
<dbReference type="PANTHER" id="PTHR30337">
    <property type="entry name" value="COMPONENT OF ATP-DEPENDENT DSDNA EXONUCLEASE"/>
    <property type="match status" value="1"/>
</dbReference>
<name>B2IBU7_BEII9</name>